<name>A0A4Z0YHR8_9PEZI</name>
<feature type="region of interest" description="Disordered" evidence="12">
    <location>
        <begin position="107"/>
        <end position="126"/>
    </location>
</feature>
<dbReference type="InterPro" id="IPR023005">
    <property type="entry name" value="Nucleoside_diP_kinase_AS"/>
</dbReference>
<evidence type="ECO:0000256" key="3">
    <source>
        <dbReference type="ARBA" id="ARBA00012966"/>
    </source>
</evidence>
<keyword evidence="13" id="KW-0472">Membrane</keyword>
<evidence type="ECO:0000256" key="9">
    <source>
        <dbReference type="PROSITE-ProRule" id="PRU00706"/>
    </source>
</evidence>
<dbReference type="InterPro" id="IPR034907">
    <property type="entry name" value="NDK-like_dom"/>
</dbReference>
<keyword evidence="5 11" id="KW-0808">Transferase</keyword>
<feature type="domain" description="Nucleoside diphosphate kinase-like" evidence="14">
    <location>
        <begin position="130"/>
        <end position="267"/>
    </location>
</feature>
<dbReference type="PROSITE" id="PS00469">
    <property type="entry name" value="NDPK"/>
    <property type="match status" value="1"/>
</dbReference>
<dbReference type="InterPro" id="IPR001564">
    <property type="entry name" value="Nucleoside_diP_kinase"/>
</dbReference>
<gene>
    <name evidence="15" type="ORF">E0Z10_g9235</name>
</gene>
<organism evidence="15 16">
    <name type="scientific">Xylaria hypoxylon</name>
    <dbReference type="NCBI Taxonomy" id="37992"/>
    <lineage>
        <taxon>Eukaryota</taxon>
        <taxon>Fungi</taxon>
        <taxon>Dikarya</taxon>
        <taxon>Ascomycota</taxon>
        <taxon>Pezizomycotina</taxon>
        <taxon>Sordariomycetes</taxon>
        <taxon>Xylariomycetidae</taxon>
        <taxon>Xylariales</taxon>
        <taxon>Xylariaceae</taxon>
        <taxon>Xylaria</taxon>
    </lineage>
</organism>
<evidence type="ECO:0000313" key="16">
    <source>
        <dbReference type="Proteomes" id="UP000297716"/>
    </source>
</evidence>
<dbReference type="InterPro" id="IPR036850">
    <property type="entry name" value="NDK-like_dom_sf"/>
</dbReference>
<feature type="transmembrane region" description="Helical" evidence="13">
    <location>
        <begin position="43"/>
        <end position="63"/>
    </location>
</feature>
<dbReference type="OrthoDB" id="2162449at2759"/>
<dbReference type="AlphaFoldDB" id="A0A4Z0YHR8"/>
<keyword evidence="13" id="KW-0812">Transmembrane</keyword>
<dbReference type="Pfam" id="PF00334">
    <property type="entry name" value="NDK"/>
    <property type="match status" value="1"/>
</dbReference>
<feature type="binding site" evidence="9">
    <location>
        <position position="220"/>
    </location>
    <ligand>
        <name>ATP</name>
        <dbReference type="ChEBI" id="CHEBI:30616"/>
    </ligand>
</feature>
<keyword evidence="8 11" id="KW-0067">ATP-binding</keyword>
<dbReference type="FunFam" id="3.30.70.141:FF:000002">
    <property type="entry name" value="Nucleoside diphosphate kinase"/>
    <property type="match status" value="1"/>
</dbReference>
<dbReference type="CDD" id="cd04413">
    <property type="entry name" value="NDPk_I"/>
    <property type="match status" value="1"/>
</dbReference>
<comment type="cofactor">
    <cofactor evidence="1">
        <name>Mg(2+)</name>
        <dbReference type="ChEBI" id="CHEBI:18420"/>
    </cofactor>
</comment>
<keyword evidence="13" id="KW-1133">Transmembrane helix</keyword>
<evidence type="ECO:0000256" key="10">
    <source>
        <dbReference type="RuleBase" id="RU004011"/>
    </source>
</evidence>
<comment type="caution">
    <text evidence="15">The sequence shown here is derived from an EMBL/GenBank/DDBJ whole genome shotgun (WGS) entry which is preliminary data.</text>
</comment>
<keyword evidence="6 11" id="KW-0547">Nucleotide-binding</keyword>
<dbReference type="GO" id="GO:0006183">
    <property type="term" value="P:GTP biosynthetic process"/>
    <property type="evidence" value="ECO:0007669"/>
    <property type="project" value="InterPro"/>
</dbReference>
<dbReference type="GO" id="GO:0004550">
    <property type="term" value="F:nucleoside diphosphate kinase activity"/>
    <property type="evidence" value="ECO:0007669"/>
    <property type="project" value="UniProtKB-EC"/>
</dbReference>
<keyword evidence="7 11" id="KW-0418">Kinase</keyword>
<dbReference type="EC" id="2.7.4.6" evidence="3 11"/>
<dbReference type="PRINTS" id="PR01243">
    <property type="entry name" value="NUCDPKINASE"/>
</dbReference>
<dbReference type="NCBIfam" id="NF001908">
    <property type="entry name" value="PRK00668.1"/>
    <property type="match status" value="1"/>
</dbReference>
<evidence type="ECO:0000256" key="7">
    <source>
        <dbReference type="ARBA" id="ARBA00022777"/>
    </source>
</evidence>
<evidence type="ECO:0000256" key="8">
    <source>
        <dbReference type="ARBA" id="ARBA00022840"/>
    </source>
</evidence>
<dbReference type="SMART" id="SM00562">
    <property type="entry name" value="NDK"/>
    <property type="match status" value="1"/>
</dbReference>
<evidence type="ECO:0000256" key="1">
    <source>
        <dbReference type="ARBA" id="ARBA00001946"/>
    </source>
</evidence>
<feature type="binding site" evidence="9">
    <location>
        <position position="214"/>
    </location>
    <ligand>
        <name>ATP</name>
        <dbReference type="ChEBI" id="CHEBI:30616"/>
    </ligand>
</feature>
<evidence type="ECO:0000256" key="2">
    <source>
        <dbReference type="ARBA" id="ARBA00008142"/>
    </source>
</evidence>
<dbReference type="Proteomes" id="UP000297716">
    <property type="component" value="Unassembled WGS sequence"/>
</dbReference>
<comment type="similarity">
    <text evidence="2 9 10">Belongs to the NDK family.</text>
</comment>
<dbReference type="SUPFAM" id="SSF54919">
    <property type="entry name" value="Nucleoside diphosphate kinase, NDK"/>
    <property type="match status" value="1"/>
</dbReference>
<dbReference type="GO" id="GO:0005524">
    <property type="term" value="F:ATP binding"/>
    <property type="evidence" value="ECO:0007669"/>
    <property type="project" value="UniProtKB-KW"/>
</dbReference>
<evidence type="ECO:0000256" key="5">
    <source>
        <dbReference type="ARBA" id="ARBA00022679"/>
    </source>
</evidence>
<dbReference type="PROSITE" id="PS51374">
    <property type="entry name" value="NDPK_LIKE"/>
    <property type="match status" value="1"/>
</dbReference>
<feature type="binding site" evidence="9">
    <location>
        <position position="138"/>
    </location>
    <ligand>
        <name>ATP</name>
        <dbReference type="ChEBI" id="CHEBI:30616"/>
    </ligand>
</feature>
<evidence type="ECO:0000256" key="11">
    <source>
        <dbReference type="RuleBase" id="RU004013"/>
    </source>
</evidence>
<dbReference type="GO" id="GO:0006241">
    <property type="term" value="P:CTP biosynthetic process"/>
    <property type="evidence" value="ECO:0007669"/>
    <property type="project" value="InterPro"/>
</dbReference>
<feature type="compositionally biased region" description="Pro residues" evidence="12">
    <location>
        <begin position="107"/>
        <end position="123"/>
    </location>
</feature>
<dbReference type="PANTHER" id="PTHR11349">
    <property type="entry name" value="NUCLEOSIDE DIPHOSPHATE KINASE"/>
    <property type="match status" value="1"/>
</dbReference>
<evidence type="ECO:0000256" key="4">
    <source>
        <dbReference type="ARBA" id="ARBA00017632"/>
    </source>
</evidence>
<evidence type="ECO:0000313" key="15">
    <source>
        <dbReference type="EMBL" id="TGJ79528.1"/>
    </source>
</evidence>
<reference evidence="15 16" key="1">
    <citation type="submission" date="2019-03" db="EMBL/GenBank/DDBJ databases">
        <title>Draft genome sequence of Xylaria hypoxylon DSM 108379, a ubiquitous saprotrophic-parasitic fungi on hardwood.</title>
        <authorList>
            <person name="Buettner E."/>
            <person name="Leonhardt S."/>
            <person name="Gebauer A.M."/>
            <person name="Liers C."/>
            <person name="Hofrichter M."/>
            <person name="Kellner H."/>
        </authorList>
    </citation>
    <scope>NUCLEOTIDE SEQUENCE [LARGE SCALE GENOMIC DNA]</scope>
    <source>
        <strain evidence="15 16">DSM 108379</strain>
    </source>
</reference>
<feature type="active site" description="Pros-phosphohistidine intermediate" evidence="9">
    <location>
        <position position="244"/>
    </location>
</feature>
<comment type="catalytic activity">
    <reaction evidence="11">
        <text>a 2'-deoxyribonucleoside 5'-diphosphate + ATP = a 2'-deoxyribonucleoside 5'-triphosphate + ADP</text>
        <dbReference type="Rhea" id="RHEA:44640"/>
        <dbReference type="ChEBI" id="CHEBI:30616"/>
        <dbReference type="ChEBI" id="CHEBI:61560"/>
        <dbReference type="ChEBI" id="CHEBI:73316"/>
        <dbReference type="ChEBI" id="CHEBI:456216"/>
        <dbReference type="EC" id="2.7.4.6"/>
    </reaction>
</comment>
<evidence type="ECO:0000259" key="14">
    <source>
        <dbReference type="SMART" id="SM00562"/>
    </source>
</evidence>
<protein>
    <recommendedName>
        <fullName evidence="4 11">Nucleoside diphosphate kinase</fullName>
        <ecNumber evidence="3 11">2.7.4.6</ecNumber>
    </recommendedName>
</protein>
<feature type="binding site" evidence="9">
    <location>
        <position position="241"/>
    </location>
    <ligand>
        <name>ATP</name>
        <dbReference type="ChEBI" id="CHEBI:30616"/>
    </ligand>
</feature>
<evidence type="ECO:0000256" key="13">
    <source>
        <dbReference type="SAM" id="Phobius"/>
    </source>
</evidence>
<dbReference type="Gene3D" id="3.30.70.141">
    <property type="entry name" value="Nucleoside diphosphate kinase-like domain"/>
    <property type="match status" value="1"/>
</dbReference>
<dbReference type="HAMAP" id="MF_00451">
    <property type="entry name" value="NDP_kinase"/>
    <property type="match status" value="1"/>
</dbReference>
<feature type="binding site" evidence="9">
    <location>
        <position position="186"/>
    </location>
    <ligand>
        <name>ATP</name>
        <dbReference type="ChEBI" id="CHEBI:30616"/>
    </ligand>
</feature>
<dbReference type="EMBL" id="SKBN01000280">
    <property type="protein sequence ID" value="TGJ79528.1"/>
    <property type="molecule type" value="Genomic_DNA"/>
</dbReference>
<evidence type="ECO:0000256" key="6">
    <source>
        <dbReference type="ARBA" id="ARBA00022741"/>
    </source>
</evidence>
<accession>A0A4Z0YHR8</accession>
<keyword evidence="16" id="KW-1185">Reference proteome</keyword>
<feature type="binding site" evidence="9">
    <location>
        <position position="231"/>
    </location>
    <ligand>
        <name>ATP</name>
        <dbReference type="ChEBI" id="CHEBI:30616"/>
    </ligand>
</feature>
<dbReference type="GO" id="GO:0006228">
    <property type="term" value="P:UTP biosynthetic process"/>
    <property type="evidence" value="ECO:0007669"/>
    <property type="project" value="InterPro"/>
</dbReference>
<dbReference type="STRING" id="37992.A0A4Z0YHR8"/>
<evidence type="ECO:0000256" key="12">
    <source>
        <dbReference type="SAM" id="MobiDB-lite"/>
    </source>
</evidence>
<sequence length="280" mass="31471">MDKKRVHFTPPQGSTRAPAMLALANRRSPKHQLQPRRRVRHPALCVFFTTTWLVFFLFFLLPWQIHDRPGWSFPKSVKHDYHIYKGAISSLFIFAHHEPEPVVVPFEEPPLSTPSSSPPPIPEPQHKMSNEQTFIAIKPDGVQRGLVGSIIARFENRGYKLAAIKLISPGKAHLEEHYSDLKDKPFFAGLVEYMNSGPICAMVWEGRDAVKTGRTLLGATNPLASAPGTIRGDFAIDVGRNVCHGSDSVENAQKEIALWFKEGEVVSWKSAQASWIYEKP</sequence>
<proteinExistence type="inferred from homology"/>